<feature type="compositionally biased region" description="Basic and acidic residues" evidence="1">
    <location>
        <begin position="43"/>
        <end position="55"/>
    </location>
</feature>
<keyword evidence="3" id="KW-1185">Reference proteome</keyword>
<name>A0A165E274_9BASI</name>
<accession>A0A165E274</accession>
<organism evidence="2 3">
    <name type="scientific">Calocera cornea HHB12733</name>
    <dbReference type="NCBI Taxonomy" id="1353952"/>
    <lineage>
        <taxon>Eukaryota</taxon>
        <taxon>Fungi</taxon>
        <taxon>Dikarya</taxon>
        <taxon>Basidiomycota</taxon>
        <taxon>Agaricomycotina</taxon>
        <taxon>Dacrymycetes</taxon>
        <taxon>Dacrymycetales</taxon>
        <taxon>Dacrymycetaceae</taxon>
        <taxon>Calocera</taxon>
    </lineage>
</organism>
<dbReference type="InParanoid" id="A0A165E274"/>
<evidence type="ECO:0000313" key="3">
    <source>
        <dbReference type="Proteomes" id="UP000076842"/>
    </source>
</evidence>
<reference evidence="2 3" key="1">
    <citation type="journal article" date="2016" name="Mol. Biol. Evol.">
        <title>Comparative Genomics of Early-Diverging Mushroom-Forming Fungi Provides Insights into the Origins of Lignocellulose Decay Capabilities.</title>
        <authorList>
            <person name="Nagy L.G."/>
            <person name="Riley R."/>
            <person name="Tritt A."/>
            <person name="Adam C."/>
            <person name="Daum C."/>
            <person name="Floudas D."/>
            <person name="Sun H."/>
            <person name="Yadav J.S."/>
            <person name="Pangilinan J."/>
            <person name="Larsson K.H."/>
            <person name="Matsuura K."/>
            <person name="Barry K."/>
            <person name="Labutti K."/>
            <person name="Kuo R."/>
            <person name="Ohm R.A."/>
            <person name="Bhattacharya S.S."/>
            <person name="Shirouzu T."/>
            <person name="Yoshinaga Y."/>
            <person name="Martin F.M."/>
            <person name="Grigoriev I.V."/>
            <person name="Hibbett D.S."/>
        </authorList>
    </citation>
    <scope>NUCLEOTIDE SEQUENCE [LARGE SCALE GENOMIC DNA]</scope>
    <source>
        <strain evidence="2 3">HHB12733</strain>
    </source>
</reference>
<sequence>MCAEAQKRLANLVDELVIGNVMLRKSTMEWEPTSNGENWIQTWDDHQLDPQYRDQ</sequence>
<dbReference type="EMBL" id="KV424025">
    <property type="protein sequence ID" value="KZT53953.1"/>
    <property type="molecule type" value="Genomic_DNA"/>
</dbReference>
<evidence type="ECO:0000313" key="2">
    <source>
        <dbReference type="EMBL" id="KZT53953.1"/>
    </source>
</evidence>
<feature type="region of interest" description="Disordered" evidence="1">
    <location>
        <begin position="32"/>
        <end position="55"/>
    </location>
</feature>
<gene>
    <name evidence="2" type="ORF">CALCODRAFT_500501</name>
</gene>
<evidence type="ECO:0000256" key="1">
    <source>
        <dbReference type="SAM" id="MobiDB-lite"/>
    </source>
</evidence>
<proteinExistence type="predicted"/>
<dbReference type="AlphaFoldDB" id="A0A165E274"/>
<protein>
    <submittedName>
        <fullName evidence="2">Uncharacterized protein</fullName>
    </submittedName>
</protein>
<dbReference type="Proteomes" id="UP000076842">
    <property type="component" value="Unassembled WGS sequence"/>
</dbReference>
<feature type="compositionally biased region" description="Polar residues" evidence="1">
    <location>
        <begin position="32"/>
        <end position="41"/>
    </location>
</feature>